<feature type="transmembrane region" description="Helical" evidence="7">
    <location>
        <begin position="162"/>
        <end position="183"/>
    </location>
</feature>
<name>A0A9N8EP66_9STRA</name>
<dbReference type="PANTHER" id="PTHR19139">
    <property type="entry name" value="AQUAPORIN TRANSPORTER"/>
    <property type="match status" value="1"/>
</dbReference>
<organism evidence="8 9">
    <name type="scientific">Seminavis robusta</name>
    <dbReference type="NCBI Taxonomy" id="568900"/>
    <lineage>
        <taxon>Eukaryota</taxon>
        <taxon>Sar</taxon>
        <taxon>Stramenopiles</taxon>
        <taxon>Ochrophyta</taxon>
        <taxon>Bacillariophyta</taxon>
        <taxon>Bacillariophyceae</taxon>
        <taxon>Bacillariophycidae</taxon>
        <taxon>Naviculales</taxon>
        <taxon>Naviculaceae</taxon>
        <taxon>Seminavis</taxon>
    </lineage>
</organism>
<dbReference type="GO" id="GO:0005886">
    <property type="term" value="C:plasma membrane"/>
    <property type="evidence" value="ECO:0007669"/>
    <property type="project" value="TreeGrafter"/>
</dbReference>
<protein>
    <submittedName>
        <fullName evidence="8">Aquaporin NIP2-1</fullName>
    </submittedName>
</protein>
<keyword evidence="9" id="KW-1185">Reference proteome</keyword>
<dbReference type="EMBL" id="CAICTM010001323">
    <property type="protein sequence ID" value="CAB9522629.1"/>
    <property type="molecule type" value="Genomic_DNA"/>
</dbReference>
<evidence type="ECO:0000256" key="5">
    <source>
        <dbReference type="ARBA" id="ARBA00023136"/>
    </source>
</evidence>
<evidence type="ECO:0000256" key="6">
    <source>
        <dbReference type="RuleBase" id="RU000477"/>
    </source>
</evidence>
<proteinExistence type="inferred from homology"/>
<gene>
    <name evidence="8" type="ORF">SEMRO_1325_G262840.1</name>
</gene>
<dbReference type="SUPFAM" id="SSF81338">
    <property type="entry name" value="Aquaporin-like"/>
    <property type="match status" value="1"/>
</dbReference>
<feature type="transmembrane region" description="Helical" evidence="7">
    <location>
        <begin position="203"/>
        <end position="224"/>
    </location>
</feature>
<dbReference type="OrthoDB" id="196903at2759"/>
<reference evidence="8" key="1">
    <citation type="submission" date="2020-06" db="EMBL/GenBank/DDBJ databases">
        <authorList>
            <consortium name="Plant Systems Biology data submission"/>
        </authorList>
    </citation>
    <scope>NUCLEOTIDE SEQUENCE</scope>
    <source>
        <strain evidence="8">D6</strain>
    </source>
</reference>
<accession>A0A9N8EP66</accession>
<dbReference type="Gene3D" id="1.20.1080.10">
    <property type="entry name" value="Glycerol uptake facilitator protein"/>
    <property type="match status" value="2"/>
</dbReference>
<comment type="subcellular location">
    <subcellularLocation>
        <location evidence="1">Membrane</location>
        <topology evidence="1">Multi-pass membrane protein</topology>
    </subcellularLocation>
</comment>
<evidence type="ECO:0000256" key="1">
    <source>
        <dbReference type="ARBA" id="ARBA00004141"/>
    </source>
</evidence>
<evidence type="ECO:0000256" key="3">
    <source>
        <dbReference type="ARBA" id="ARBA00022692"/>
    </source>
</evidence>
<dbReference type="PANTHER" id="PTHR19139:SF199">
    <property type="entry name" value="MIP17260P"/>
    <property type="match status" value="1"/>
</dbReference>
<evidence type="ECO:0000256" key="2">
    <source>
        <dbReference type="ARBA" id="ARBA00006175"/>
    </source>
</evidence>
<dbReference type="PRINTS" id="PR00783">
    <property type="entry name" value="MINTRINSICP"/>
</dbReference>
<feature type="transmembrane region" description="Helical" evidence="7">
    <location>
        <begin position="88"/>
        <end position="108"/>
    </location>
</feature>
<keyword evidence="5 7" id="KW-0472">Membrane</keyword>
<keyword evidence="3 6" id="KW-0812">Transmembrane</keyword>
<dbReference type="GO" id="GO:0015250">
    <property type="term" value="F:water channel activity"/>
    <property type="evidence" value="ECO:0007669"/>
    <property type="project" value="TreeGrafter"/>
</dbReference>
<dbReference type="InterPro" id="IPR000425">
    <property type="entry name" value="MIP"/>
</dbReference>
<feature type="transmembrane region" description="Helical" evidence="7">
    <location>
        <begin position="277"/>
        <end position="297"/>
    </location>
</feature>
<comment type="similarity">
    <text evidence="2 6">Belongs to the MIP/aquaporin (TC 1.A.8) family.</text>
</comment>
<evidence type="ECO:0000313" key="9">
    <source>
        <dbReference type="Proteomes" id="UP001153069"/>
    </source>
</evidence>
<feature type="transmembrane region" description="Helical" evidence="7">
    <location>
        <begin position="120"/>
        <end position="141"/>
    </location>
</feature>
<comment type="caution">
    <text evidence="8">The sequence shown here is derived from an EMBL/GenBank/DDBJ whole genome shotgun (WGS) entry which is preliminary data.</text>
</comment>
<evidence type="ECO:0000313" key="8">
    <source>
        <dbReference type="EMBL" id="CAB9522629.1"/>
    </source>
</evidence>
<feature type="transmembrane region" description="Helical" evidence="7">
    <location>
        <begin position="236"/>
        <end position="257"/>
    </location>
</feature>
<dbReference type="Pfam" id="PF00230">
    <property type="entry name" value="MIP"/>
    <property type="match status" value="1"/>
</dbReference>
<dbReference type="InterPro" id="IPR034294">
    <property type="entry name" value="Aquaporin_transptr"/>
</dbReference>
<evidence type="ECO:0000256" key="7">
    <source>
        <dbReference type="SAM" id="Phobius"/>
    </source>
</evidence>
<dbReference type="Proteomes" id="UP001153069">
    <property type="component" value="Unassembled WGS sequence"/>
</dbReference>
<keyword evidence="6" id="KW-0813">Transport</keyword>
<sequence length="328" mass="35433">MPDDTEQTDPTVKTPLPPADYPNCASNCGDDNGVCIPLPQKLDLNENKSNHCIKTPDGECIPLYYPDSPAPLPPDTSPTVGLEKARKLLAEWLGTCLLVMVVVASGITAEQLSDDVGVQLLINSAATVAGLYGLITILGPVSGAHFNPCVSLVDTLFRDMSLADLILYTVCQIGGGIAGSIVANSMYDHVDIFAISTKERYGYHLWVSEIIATCTLLLAIHGCIRTGNEQSVPAVVSMWVGGGYFFTSSSIFANPAVTIGRIFTETFAGIQPQSAAAYIPFQLIGALLGFILVQVFYTKQSSSPHQDDVLYQRTCMLVHRDFFERKTY</sequence>
<dbReference type="AlphaFoldDB" id="A0A9N8EP66"/>
<dbReference type="InterPro" id="IPR023271">
    <property type="entry name" value="Aquaporin-like"/>
</dbReference>
<keyword evidence="4 7" id="KW-1133">Transmembrane helix</keyword>
<evidence type="ECO:0000256" key="4">
    <source>
        <dbReference type="ARBA" id="ARBA00022989"/>
    </source>
</evidence>